<evidence type="ECO:0000256" key="1">
    <source>
        <dbReference type="ARBA" id="ARBA00023015"/>
    </source>
</evidence>
<keyword evidence="2" id="KW-0238">DNA-binding</keyword>
<dbReference type="InterPro" id="IPR036390">
    <property type="entry name" value="WH_DNA-bd_sf"/>
</dbReference>
<dbReference type="Proteomes" id="UP001500665">
    <property type="component" value="Unassembled WGS sequence"/>
</dbReference>
<evidence type="ECO:0000256" key="2">
    <source>
        <dbReference type="ARBA" id="ARBA00023125"/>
    </source>
</evidence>
<dbReference type="Pfam" id="PF09339">
    <property type="entry name" value="HTH_IclR"/>
    <property type="match status" value="1"/>
</dbReference>
<dbReference type="PANTHER" id="PTHR30136">
    <property type="entry name" value="HELIX-TURN-HELIX TRANSCRIPTIONAL REGULATOR, ICLR FAMILY"/>
    <property type="match status" value="1"/>
</dbReference>
<dbReference type="Gene3D" id="1.10.10.10">
    <property type="entry name" value="Winged helix-like DNA-binding domain superfamily/Winged helix DNA-binding domain"/>
    <property type="match status" value="1"/>
</dbReference>
<organism evidence="6 7">
    <name type="scientific">Actinocorallia libanotica</name>
    <dbReference type="NCBI Taxonomy" id="46162"/>
    <lineage>
        <taxon>Bacteria</taxon>
        <taxon>Bacillati</taxon>
        <taxon>Actinomycetota</taxon>
        <taxon>Actinomycetes</taxon>
        <taxon>Streptosporangiales</taxon>
        <taxon>Thermomonosporaceae</taxon>
        <taxon>Actinocorallia</taxon>
    </lineage>
</organism>
<dbReference type="InterPro" id="IPR036388">
    <property type="entry name" value="WH-like_DNA-bd_sf"/>
</dbReference>
<dbReference type="PROSITE" id="PS51077">
    <property type="entry name" value="HTH_ICLR"/>
    <property type="match status" value="1"/>
</dbReference>
<dbReference type="InterPro" id="IPR014757">
    <property type="entry name" value="Tscrpt_reg_IclR_C"/>
</dbReference>
<reference evidence="6 7" key="1">
    <citation type="journal article" date="2019" name="Int. J. Syst. Evol. Microbiol.">
        <title>The Global Catalogue of Microorganisms (GCM) 10K type strain sequencing project: providing services to taxonomists for standard genome sequencing and annotation.</title>
        <authorList>
            <consortium name="The Broad Institute Genomics Platform"/>
            <consortium name="The Broad Institute Genome Sequencing Center for Infectious Disease"/>
            <person name="Wu L."/>
            <person name="Ma J."/>
        </authorList>
    </citation>
    <scope>NUCLEOTIDE SEQUENCE [LARGE SCALE GENOMIC DNA]</scope>
    <source>
        <strain evidence="6 7">JCM 10696</strain>
    </source>
</reference>
<feature type="domain" description="IclR-ED" evidence="5">
    <location>
        <begin position="69"/>
        <end position="247"/>
    </location>
</feature>
<protein>
    <submittedName>
        <fullName evidence="6">IclR family transcriptional regulator</fullName>
    </submittedName>
</protein>
<keyword evidence="7" id="KW-1185">Reference proteome</keyword>
<dbReference type="RefSeq" id="WP_344242760.1">
    <property type="nucleotide sequence ID" value="NZ_BAAAHH010000018.1"/>
</dbReference>
<proteinExistence type="predicted"/>
<dbReference type="SUPFAM" id="SSF55781">
    <property type="entry name" value="GAF domain-like"/>
    <property type="match status" value="1"/>
</dbReference>
<dbReference type="Gene3D" id="3.30.450.40">
    <property type="match status" value="1"/>
</dbReference>
<dbReference type="InterPro" id="IPR050707">
    <property type="entry name" value="HTH_MetabolicPath_Reg"/>
</dbReference>
<evidence type="ECO:0000313" key="7">
    <source>
        <dbReference type="Proteomes" id="UP001500665"/>
    </source>
</evidence>
<comment type="caution">
    <text evidence="6">The sequence shown here is derived from an EMBL/GenBank/DDBJ whole genome shotgun (WGS) entry which is preliminary data.</text>
</comment>
<accession>A0ABN1RH10</accession>
<evidence type="ECO:0000313" key="6">
    <source>
        <dbReference type="EMBL" id="GAA0957033.1"/>
    </source>
</evidence>
<name>A0ABN1RH10_9ACTN</name>
<dbReference type="PROSITE" id="PS51078">
    <property type="entry name" value="ICLR_ED"/>
    <property type="match status" value="1"/>
</dbReference>
<dbReference type="SMART" id="SM00346">
    <property type="entry name" value="HTH_ICLR"/>
    <property type="match status" value="1"/>
</dbReference>
<feature type="domain" description="HTH iclR-type" evidence="4">
    <location>
        <begin position="9"/>
        <end position="68"/>
    </location>
</feature>
<dbReference type="SUPFAM" id="SSF46785">
    <property type="entry name" value="Winged helix' DNA-binding domain"/>
    <property type="match status" value="1"/>
</dbReference>
<evidence type="ECO:0000259" key="4">
    <source>
        <dbReference type="PROSITE" id="PS51077"/>
    </source>
</evidence>
<dbReference type="PANTHER" id="PTHR30136:SF24">
    <property type="entry name" value="HTH-TYPE TRANSCRIPTIONAL REPRESSOR ALLR"/>
    <property type="match status" value="1"/>
</dbReference>
<dbReference type="Pfam" id="PF01614">
    <property type="entry name" value="IclR_C"/>
    <property type="match status" value="1"/>
</dbReference>
<sequence length="282" mass="30440">MEGDDPAPTSMIDRVVRVLDTFDGSAPLSLSQVVRRSGLPRSSVHRILERLVAVRWLAREGRNYQLGLRMLELGSLALQQNALREAALPLMRGLSASGRHGVRLAVLDGAEVVYLERIEGPVENGAPARVGGRAPAYCTAVGKALLAYAGDDAVREVLRSGLKARTRFTITDPAQFVRELQRVREHGVAFEREEAVRGIACVAAAVRGPGPAVAALSVCGPARQLDFTRLSPAVQQAALRIWSATQARPSLPLRGSEGAPVGDWPTGTLDSWATWPRMTDWL</sequence>
<gene>
    <name evidence="6" type="ORF">GCM10009550_43790</name>
</gene>
<dbReference type="InterPro" id="IPR029016">
    <property type="entry name" value="GAF-like_dom_sf"/>
</dbReference>
<keyword evidence="3" id="KW-0804">Transcription</keyword>
<keyword evidence="1" id="KW-0805">Transcription regulation</keyword>
<evidence type="ECO:0000256" key="3">
    <source>
        <dbReference type="ARBA" id="ARBA00023163"/>
    </source>
</evidence>
<dbReference type="EMBL" id="BAAAHH010000018">
    <property type="protein sequence ID" value="GAA0957033.1"/>
    <property type="molecule type" value="Genomic_DNA"/>
</dbReference>
<evidence type="ECO:0000259" key="5">
    <source>
        <dbReference type="PROSITE" id="PS51078"/>
    </source>
</evidence>
<dbReference type="InterPro" id="IPR005471">
    <property type="entry name" value="Tscrpt_reg_IclR_N"/>
</dbReference>